<accession>A0A6A0HCL5</accession>
<protein>
    <submittedName>
        <fullName evidence="1">Uncharacterized protein</fullName>
    </submittedName>
</protein>
<sequence length="184" mass="21217">MGARGRSSGEPLLPPALLPLLLEEDDEEELLDTLLLLLRDLPTAWGLARAPLAFLRPASNPILLGGKFETLGSRGLEGFFFVLRRRELRGSESLDPETERESDRDRDRDGDSEYLRLRRDLERGGDIDRDLELPLVETERDLERDGDLELETERELWRLPGRRIIRPKASTLREPKFTLYQNQN</sequence>
<reference evidence="1" key="1">
    <citation type="submission" date="2014-08" db="EMBL/GenBank/DDBJ databases">
        <authorList>
            <person name="Murali S."/>
            <person name="Richards S."/>
            <person name="Bandaranaike D."/>
            <person name="Bellair M."/>
            <person name="Blankenburg K."/>
            <person name="Chao H."/>
            <person name="Dinh H."/>
            <person name="Doddapaneni H."/>
            <person name="Dugan-Rocha S."/>
            <person name="Elkadiri S."/>
            <person name="Gnanaolivu R."/>
            <person name="Hughes D."/>
            <person name="Lee S."/>
            <person name="Li M."/>
            <person name="Ming W."/>
            <person name="Munidasa M."/>
            <person name="Muniz J."/>
            <person name="Nguyen L."/>
            <person name="Osuji N."/>
            <person name="Pu L.-L."/>
            <person name="Puazo M."/>
            <person name="Skinner E."/>
            <person name="Qu C."/>
            <person name="Quiroz J."/>
            <person name="Raj R."/>
            <person name="Weissenberger G."/>
            <person name="Xin Y."/>
            <person name="Zou X."/>
            <person name="Han Y."/>
            <person name="Worley K."/>
            <person name="Muzny D."/>
            <person name="Gibbs R."/>
        </authorList>
    </citation>
    <scope>NUCLEOTIDE SEQUENCE</scope>
    <source>
        <strain evidence="1">HAZT.00-mixed</strain>
        <tissue evidence="1">Whole organism</tissue>
    </source>
</reference>
<dbReference type="EMBL" id="JQDR03001459">
    <property type="protein sequence ID" value="KAA0203523.1"/>
    <property type="molecule type" value="Genomic_DNA"/>
</dbReference>
<gene>
    <name evidence="1" type="ORF">HAZT_HAZT011655</name>
</gene>
<evidence type="ECO:0000313" key="1">
    <source>
        <dbReference type="EMBL" id="KAA0203523.1"/>
    </source>
</evidence>
<name>A0A6A0HCL5_HYAAZ</name>
<comment type="caution">
    <text evidence="1">The sequence shown here is derived from an EMBL/GenBank/DDBJ whole genome shotgun (WGS) entry which is preliminary data.</text>
</comment>
<dbReference type="AlphaFoldDB" id="A0A6A0HCL5"/>
<organism evidence="1">
    <name type="scientific">Hyalella azteca</name>
    <name type="common">Amphipod</name>
    <dbReference type="NCBI Taxonomy" id="294128"/>
    <lineage>
        <taxon>Eukaryota</taxon>
        <taxon>Metazoa</taxon>
        <taxon>Ecdysozoa</taxon>
        <taxon>Arthropoda</taxon>
        <taxon>Crustacea</taxon>
        <taxon>Multicrustacea</taxon>
        <taxon>Malacostraca</taxon>
        <taxon>Eumalacostraca</taxon>
        <taxon>Peracarida</taxon>
        <taxon>Amphipoda</taxon>
        <taxon>Senticaudata</taxon>
        <taxon>Talitrida</taxon>
        <taxon>Talitroidea</taxon>
        <taxon>Hyalellidae</taxon>
        <taxon>Hyalella</taxon>
    </lineage>
</organism>
<reference evidence="1" key="2">
    <citation type="journal article" date="2018" name="Environ. Sci. Technol.">
        <title>The Toxicogenome of Hyalella azteca: A Model for Sediment Ecotoxicology and Evolutionary Toxicology.</title>
        <authorList>
            <person name="Poynton H.C."/>
            <person name="Hasenbein S."/>
            <person name="Benoit J.B."/>
            <person name="Sepulveda M.S."/>
            <person name="Poelchau M.F."/>
            <person name="Hughes D.S.T."/>
            <person name="Murali S.C."/>
            <person name="Chen S."/>
            <person name="Glastad K.M."/>
            <person name="Goodisman M.A.D."/>
            <person name="Werren J.H."/>
            <person name="Vineis J.H."/>
            <person name="Bowen J.L."/>
            <person name="Friedrich M."/>
            <person name="Jones J."/>
            <person name="Robertson H.M."/>
            <person name="Feyereisen R."/>
            <person name="Mechler-Hickson A."/>
            <person name="Mathers N."/>
            <person name="Lee C.E."/>
            <person name="Colbourne J.K."/>
            <person name="Biales A."/>
            <person name="Johnston J.S."/>
            <person name="Wellborn G.A."/>
            <person name="Rosendale A.J."/>
            <person name="Cridge A.G."/>
            <person name="Munoz-Torres M.C."/>
            <person name="Bain P.A."/>
            <person name="Manny A.R."/>
            <person name="Major K.M."/>
            <person name="Lambert F.N."/>
            <person name="Vulpe C.D."/>
            <person name="Tuck P."/>
            <person name="Blalock B.J."/>
            <person name="Lin Y.Y."/>
            <person name="Smith M.E."/>
            <person name="Ochoa-Acuna H."/>
            <person name="Chen M.M."/>
            <person name="Childers C.P."/>
            <person name="Qu J."/>
            <person name="Dugan S."/>
            <person name="Lee S.L."/>
            <person name="Chao H."/>
            <person name="Dinh H."/>
            <person name="Han Y."/>
            <person name="Doddapaneni H."/>
            <person name="Worley K.C."/>
            <person name="Muzny D.M."/>
            <person name="Gibbs R.A."/>
            <person name="Richards S."/>
        </authorList>
    </citation>
    <scope>NUCLEOTIDE SEQUENCE</scope>
    <source>
        <strain evidence="1">HAZT.00-mixed</strain>
        <tissue evidence="1">Whole organism</tissue>
    </source>
</reference>
<dbReference type="Proteomes" id="UP000711488">
    <property type="component" value="Unassembled WGS sequence"/>
</dbReference>
<proteinExistence type="predicted"/>
<reference evidence="1" key="3">
    <citation type="submission" date="2019-06" db="EMBL/GenBank/DDBJ databases">
        <authorList>
            <person name="Poynton C."/>
            <person name="Hasenbein S."/>
            <person name="Benoit J.B."/>
            <person name="Sepulveda M.S."/>
            <person name="Poelchau M.F."/>
            <person name="Murali S.C."/>
            <person name="Chen S."/>
            <person name="Glastad K.M."/>
            <person name="Werren J.H."/>
            <person name="Vineis J.H."/>
            <person name="Bowen J.L."/>
            <person name="Friedrich M."/>
            <person name="Jones J."/>
            <person name="Robertson H.M."/>
            <person name="Feyereisen R."/>
            <person name="Mechler-Hickson A."/>
            <person name="Mathers N."/>
            <person name="Lee C.E."/>
            <person name="Colbourne J.K."/>
            <person name="Biales A."/>
            <person name="Johnston J.S."/>
            <person name="Wellborn G.A."/>
            <person name="Rosendale A.J."/>
            <person name="Cridge A.G."/>
            <person name="Munoz-Torres M.C."/>
            <person name="Bain P.A."/>
            <person name="Manny A.R."/>
            <person name="Major K.M."/>
            <person name="Lambert F.N."/>
            <person name="Vulpe C.D."/>
            <person name="Tuck P."/>
            <person name="Blalock B.J."/>
            <person name="Lin Y.-Y."/>
            <person name="Smith M.E."/>
            <person name="Ochoa-Acuna H."/>
            <person name="Chen M.-J.M."/>
            <person name="Childers C.P."/>
            <person name="Qu J."/>
            <person name="Dugan S."/>
            <person name="Lee S.L."/>
            <person name="Chao H."/>
            <person name="Dinh H."/>
            <person name="Han Y."/>
            <person name="Doddapaneni H."/>
            <person name="Worley K.C."/>
            <person name="Muzny D.M."/>
            <person name="Gibbs R.A."/>
            <person name="Richards S."/>
        </authorList>
    </citation>
    <scope>NUCLEOTIDE SEQUENCE</scope>
    <source>
        <strain evidence="1">HAZT.00-mixed</strain>
        <tissue evidence="1">Whole organism</tissue>
    </source>
</reference>